<dbReference type="PROSITE" id="PS50830">
    <property type="entry name" value="TNASE_3"/>
    <property type="match status" value="1"/>
</dbReference>
<proteinExistence type="predicted"/>
<reference evidence="3" key="1">
    <citation type="submission" date="2015-09" db="EMBL/GenBank/DDBJ databases">
        <authorList>
            <consortium name="Pathogen Informatics"/>
        </authorList>
    </citation>
    <scope>NUCLEOTIDE SEQUENCE [LARGE SCALE GENOMIC DNA]</scope>
    <source>
        <strain evidence="3">Lake Konstanz</strain>
    </source>
</reference>
<accession>A0A0S4JT60</accession>
<evidence type="ECO:0000313" key="3">
    <source>
        <dbReference type="Proteomes" id="UP000051952"/>
    </source>
</evidence>
<organism evidence="2 3">
    <name type="scientific">Bodo saltans</name>
    <name type="common">Flagellated protozoan</name>
    <dbReference type="NCBI Taxonomy" id="75058"/>
    <lineage>
        <taxon>Eukaryota</taxon>
        <taxon>Discoba</taxon>
        <taxon>Euglenozoa</taxon>
        <taxon>Kinetoplastea</taxon>
        <taxon>Metakinetoplastina</taxon>
        <taxon>Eubodonida</taxon>
        <taxon>Bodonidae</taxon>
        <taxon>Bodo</taxon>
    </lineage>
</organism>
<dbReference type="Proteomes" id="UP000051952">
    <property type="component" value="Unassembled WGS sequence"/>
</dbReference>
<dbReference type="InterPro" id="IPR035437">
    <property type="entry name" value="SNase_OB-fold_sf"/>
</dbReference>
<dbReference type="OrthoDB" id="430293at2759"/>
<keyword evidence="3" id="KW-1185">Reference proteome</keyword>
<dbReference type="VEuPathDB" id="TriTrypDB:BSAL_33890"/>
<dbReference type="EMBL" id="CYKH01001965">
    <property type="protein sequence ID" value="CUG91752.1"/>
    <property type="molecule type" value="Genomic_DNA"/>
</dbReference>
<dbReference type="SMART" id="SM00318">
    <property type="entry name" value="SNc"/>
    <property type="match status" value="1"/>
</dbReference>
<evidence type="ECO:0000259" key="1">
    <source>
        <dbReference type="PROSITE" id="PS50830"/>
    </source>
</evidence>
<dbReference type="InterPro" id="IPR016071">
    <property type="entry name" value="Staphylococal_nuclease_OB-fold"/>
</dbReference>
<dbReference type="Gene3D" id="2.40.50.90">
    <property type="match status" value="1"/>
</dbReference>
<feature type="domain" description="TNase-like" evidence="1">
    <location>
        <begin position="60"/>
        <end position="179"/>
    </location>
</feature>
<protein>
    <recommendedName>
        <fullName evidence="1">TNase-like domain-containing protein</fullName>
    </recommendedName>
</protein>
<dbReference type="Pfam" id="PF00565">
    <property type="entry name" value="SNase"/>
    <property type="match status" value="1"/>
</dbReference>
<name>A0A0S4JT60_BODSA</name>
<evidence type="ECO:0000313" key="2">
    <source>
        <dbReference type="EMBL" id="CUG91752.1"/>
    </source>
</evidence>
<dbReference type="SUPFAM" id="SSF50199">
    <property type="entry name" value="Staphylococcal nuclease"/>
    <property type="match status" value="1"/>
</dbReference>
<dbReference type="AlphaFoldDB" id="A0A0S4JT60"/>
<gene>
    <name evidence="2" type="ORF">BSAL_33890</name>
</gene>
<sequence>MPVTHASRTTTTSTKDFKNRIPLGSSFFKKVNPKYVLALIVLVWSCAYGVEWYRDQVVGQSIRVDVESIVDGDTFVATIPSITYFHYPVRARFRLRAIDAPEFDQPYAAQATTELHDLIHPKNGFAADTEVICRVWGKDPWGRYVADVVIRQGLYSRVLNVQKELVRRGAAWSFPRFQK</sequence>